<dbReference type="PANTHER" id="PTHR28222:SF1">
    <property type="entry name" value="DASH COMPLEX SUBUNIT DAD4"/>
    <property type="match status" value="1"/>
</dbReference>
<comment type="subcellular location">
    <subcellularLocation>
        <location evidence="3">Chromosome</location>
        <location evidence="3">Centromere</location>
        <location evidence="3">Kinetochore</location>
    </subcellularLocation>
    <subcellularLocation>
        <location evidence="2">Cytoplasm</location>
        <location evidence="2">Cytoskeleton</location>
        <location evidence="2">Spindle</location>
    </subcellularLocation>
    <subcellularLocation>
        <location evidence="1">Nucleus</location>
    </subcellularLocation>
</comment>
<dbReference type="GO" id="GO:0005874">
    <property type="term" value="C:microtubule"/>
    <property type="evidence" value="ECO:0007669"/>
    <property type="project" value="UniProtKB-KW"/>
</dbReference>
<keyword evidence="12" id="KW-0206">Cytoskeleton</keyword>
<evidence type="ECO:0000256" key="10">
    <source>
        <dbReference type="ARBA" id="ARBA00022776"/>
    </source>
</evidence>
<evidence type="ECO:0000313" key="17">
    <source>
        <dbReference type="EMBL" id="KAJ1974648.1"/>
    </source>
</evidence>
<keyword evidence="9" id="KW-0493">Microtubule</keyword>
<keyword evidence="8" id="KW-0132">Cell division</keyword>
<proteinExistence type="inferred from homology"/>
<dbReference type="GO" id="GO:0051301">
    <property type="term" value="P:cell division"/>
    <property type="evidence" value="ECO:0007669"/>
    <property type="project" value="UniProtKB-KW"/>
</dbReference>
<keyword evidence="14" id="KW-0131">Cell cycle</keyword>
<evidence type="ECO:0000256" key="2">
    <source>
        <dbReference type="ARBA" id="ARBA00004186"/>
    </source>
</evidence>
<name>A0A9W8B090_9FUNG</name>
<protein>
    <recommendedName>
        <fullName evidence="5">DASH complex subunit DAD4</fullName>
    </recommendedName>
    <alternativeName>
        <fullName evidence="16">Outer kinetochore protein DAD4</fullName>
    </alternativeName>
</protein>
<organism evidence="17 18">
    <name type="scientific">Dimargaris verticillata</name>
    <dbReference type="NCBI Taxonomy" id="2761393"/>
    <lineage>
        <taxon>Eukaryota</taxon>
        <taxon>Fungi</taxon>
        <taxon>Fungi incertae sedis</taxon>
        <taxon>Zoopagomycota</taxon>
        <taxon>Kickxellomycotina</taxon>
        <taxon>Dimargaritomycetes</taxon>
        <taxon>Dimargaritales</taxon>
        <taxon>Dimargaritaceae</taxon>
        <taxon>Dimargaris</taxon>
    </lineage>
</organism>
<evidence type="ECO:0000256" key="4">
    <source>
        <dbReference type="ARBA" id="ARBA00009754"/>
    </source>
</evidence>
<dbReference type="GO" id="GO:0008608">
    <property type="term" value="P:attachment of spindle microtubules to kinetochore"/>
    <property type="evidence" value="ECO:0007669"/>
    <property type="project" value="InterPro"/>
</dbReference>
<keyword evidence="18" id="KW-1185">Reference proteome</keyword>
<comment type="caution">
    <text evidence="17">The sequence shown here is derived from an EMBL/GenBank/DDBJ whole genome shotgun (WGS) entry which is preliminary data.</text>
</comment>
<evidence type="ECO:0000256" key="8">
    <source>
        <dbReference type="ARBA" id="ARBA00022618"/>
    </source>
</evidence>
<evidence type="ECO:0000256" key="13">
    <source>
        <dbReference type="ARBA" id="ARBA00023242"/>
    </source>
</evidence>
<evidence type="ECO:0000256" key="11">
    <source>
        <dbReference type="ARBA" id="ARBA00022838"/>
    </source>
</evidence>
<dbReference type="GO" id="GO:0042729">
    <property type="term" value="C:DASH complex"/>
    <property type="evidence" value="ECO:0007669"/>
    <property type="project" value="InterPro"/>
</dbReference>
<evidence type="ECO:0000256" key="5">
    <source>
        <dbReference type="ARBA" id="ARBA00020259"/>
    </source>
</evidence>
<dbReference type="PANTHER" id="PTHR28222">
    <property type="entry name" value="DASH COMPLEX SUBUNIT DAD4"/>
    <property type="match status" value="1"/>
</dbReference>
<evidence type="ECO:0000256" key="9">
    <source>
        <dbReference type="ARBA" id="ARBA00022701"/>
    </source>
</evidence>
<evidence type="ECO:0000313" key="18">
    <source>
        <dbReference type="Proteomes" id="UP001151582"/>
    </source>
</evidence>
<dbReference type="OrthoDB" id="5516652at2759"/>
<keyword evidence="15" id="KW-0137">Centromere</keyword>
<keyword evidence="10" id="KW-0498">Mitosis</keyword>
<reference evidence="17" key="1">
    <citation type="submission" date="2022-07" db="EMBL/GenBank/DDBJ databases">
        <title>Phylogenomic reconstructions and comparative analyses of Kickxellomycotina fungi.</title>
        <authorList>
            <person name="Reynolds N.K."/>
            <person name="Stajich J.E."/>
            <person name="Barry K."/>
            <person name="Grigoriev I.V."/>
            <person name="Crous P."/>
            <person name="Smith M.E."/>
        </authorList>
    </citation>
    <scope>NUCLEOTIDE SEQUENCE</scope>
    <source>
        <strain evidence="17">RSA 567</strain>
    </source>
</reference>
<sequence length="74" mass="8918">MDNPHYKQQTKLLERIRDNVDKMNDVLLEVNGKLSEINSYNNDMVMFWQIWSKYEQNANFNLSIQKQRSDLARP</sequence>
<comment type="similarity">
    <text evidence="4">Belongs to the DASH complex DAD4 family.</text>
</comment>
<dbReference type="Pfam" id="PF08650">
    <property type="entry name" value="DASH_Dad4"/>
    <property type="match status" value="1"/>
</dbReference>
<evidence type="ECO:0000256" key="12">
    <source>
        <dbReference type="ARBA" id="ARBA00023212"/>
    </source>
</evidence>
<accession>A0A9W8B090</accession>
<dbReference type="InterPro" id="IPR013959">
    <property type="entry name" value="DASH_Dad4"/>
</dbReference>
<evidence type="ECO:0000256" key="6">
    <source>
        <dbReference type="ARBA" id="ARBA00022454"/>
    </source>
</evidence>
<keyword evidence="13" id="KW-0539">Nucleus</keyword>
<keyword evidence="11" id="KW-0995">Kinetochore</keyword>
<dbReference type="Proteomes" id="UP001151582">
    <property type="component" value="Unassembled WGS sequence"/>
</dbReference>
<evidence type="ECO:0000256" key="3">
    <source>
        <dbReference type="ARBA" id="ARBA00004629"/>
    </source>
</evidence>
<evidence type="ECO:0000256" key="14">
    <source>
        <dbReference type="ARBA" id="ARBA00023306"/>
    </source>
</evidence>
<dbReference type="EMBL" id="JANBQB010000626">
    <property type="protein sequence ID" value="KAJ1974648.1"/>
    <property type="molecule type" value="Genomic_DNA"/>
</dbReference>
<keyword evidence="6" id="KW-0158">Chromosome</keyword>
<dbReference type="AlphaFoldDB" id="A0A9W8B090"/>
<evidence type="ECO:0000256" key="15">
    <source>
        <dbReference type="ARBA" id="ARBA00023328"/>
    </source>
</evidence>
<gene>
    <name evidence="17" type="ORF">H4R34_004642</name>
</gene>
<evidence type="ECO:0000256" key="1">
    <source>
        <dbReference type="ARBA" id="ARBA00004123"/>
    </source>
</evidence>
<keyword evidence="7" id="KW-0963">Cytoplasm</keyword>
<dbReference type="GO" id="GO:0072686">
    <property type="term" value="C:mitotic spindle"/>
    <property type="evidence" value="ECO:0007669"/>
    <property type="project" value="InterPro"/>
</dbReference>
<evidence type="ECO:0000256" key="16">
    <source>
        <dbReference type="ARBA" id="ARBA00030569"/>
    </source>
</evidence>
<evidence type="ECO:0000256" key="7">
    <source>
        <dbReference type="ARBA" id="ARBA00022490"/>
    </source>
</evidence>